<dbReference type="PANTHER" id="PTHR43242">
    <property type="entry name" value="NAD(P)-BINDING ROSSMANN-FOLD SUPERFAMILY PROTEIN"/>
    <property type="match status" value="1"/>
</dbReference>
<proteinExistence type="predicted"/>
<dbReference type="RefSeq" id="WP_184829064.1">
    <property type="nucleotide sequence ID" value="NZ_BMTK01000063.1"/>
</dbReference>
<name>A0A7W7PXU1_9ACTN</name>
<dbReference type="SUPFAM" id="SSF51735">
    <property type="entry name" value="NAD(P)-binding Rossmann-fold domains"/>
    <property type="match status" value="1"/>
</dbReference>
<protein>
    <submittedName>
        <fullName evidence="2">dTDP-4-dehydrorhamnose reductase</fullName>
        <ecNumber evidence="2">1.1.1.133</ecNumber>
    </submittedName>
</protein>
<dbReference type="Gene3D" id="3.40.50.720">
    <property type="entry name" value="NAD(P)-binding Rossmann-like Domain"/>
    <property type="match status" value="1"/>
</dbReference>
<keyword evidence="3" id="KW-1185">Reference proteome</keyword>
<dbReference type="EMBL" id="JACHJI010000024">
    <property type="protein sequence ID" value="MBB4903206.1"/>
    <property type="molecule type" value="Genomic_DNA"/>
</dbReference>
<evidence type="ECO:0000313" key="3">
    <source>
        <dbReference type="Proteomes" id="UP000579523"/>
    </source>
</evidence>
<accession>A0A7W7PXU1</accession>
<feature type="domain" description="RmlD-like substrate binding" evidence="1">
    <location>
        <begin position="1"/>
        <end position="234"/>
    </location>
</feature>
<dbReference type="AlphaFoldDB" id="A0A7W7PXU1"/>
<dbReference type="InterPro" id="IPR029903">
    <property type="entry name" value="RmlD-like-bd"/>
</dbReference>
<gene>
    <name evidence="2" type="ORF">FHS37_007303</name>
</gene>
<dbReference type="InterPro" id="IPR036291">
    <property type="entry name" value="NAD(P)-bd_dom_sf"/>
</dbReference>
<evidence type="ECO:0000313" key="2">
    <source>
        <dbReference type="EMBL" id="MBB4903206.1"/>
    </source>
</evidence>
<dbReference type="EC" id="1.1.1.133" evidence="2"/>
<dbReference type="Pfam" id="PF04321">
    <property type="entry name" value="RmlD_sub_bind"/>
    <property type="match status" value="1"/>
</dbReference>
<dbReference type="GO" id="GO:0008831">
    <property type="term" value="F:dTDP-4-dehydrorhamnose reductase activity"/>
    <property type="evidence" value="ECO:0007669"/>
    <property type="project" value="UniProtKB-EC"/>
</dbReference>
<keyword evidence="2" id="KW-0560">Oxidoreductase</keyword>
<sequence length="280" mass="29711">MTVLIIGASGFLGTELVRRATSAGRPVAATFHSRPRVLPDVPWHRLDLRDAERIEAVLDTVAPSVVINASSGDADWAVTADGAVRLAKATARQGIRLVHVSSDAVFSGTDVRYDETALPDPITPYGAAKATAETAVRLLHPTPVVARTSLIIGDGGSAHERIVHELAAGSREGTLFTDDIRCPVHVSDLAAALWELATADMAGVFHLAGPDALSRHALGILIARRDGIDPTLLPAGRRTDTDLPGALDVRLDSRASQRRLSTRLRGAREFLEGLSRQAVA</sequence>
<reference evidence="2 3" key="1">
    <citation type="submission" date="2020-08" db="EMBL/GenBank/DDBJ databases">
        <title>Genomic Encyclopedia of Type Strains, Phase III (KMG-III): the genomes of soil and plant-associated and newly described type strains.</title>
        <authorList>
            <person name="Whitman W."/>
        </authorList>
    </citation>
    <scope>NUCLEOTIDE SEQUENCE [LARGE SCALE GENOMIC DNA]</scope>
    <source>
        <strain evidence="2 3">CECT 3273</strain>
    </source>
</reference>
<comment type="caution">
    <text evidence="2">The sequence shown here is derived from an EMBL/GenBank/DDBJ whole genome shotgun (WGS) entry which is preliminary data.</text>
</comment>
<evidence type="ECO:0000259" key="1">
    <source>
        <dbReference type="Pfam" id="PF04321"/>
    </source>
</evidence>
<dbReference type="PANTHER" id="PTHR43242:SF1">
    <property type="entry name" value="NAD(P)-BINDING ROSSMANN-FOLD SUPERFAMILY PROTEIN"/>
    <property type="match status" value="1"/>
</dbReference>
<organism evidence="2 3">
    <name type="scientific">Streptomyces griseomycini</name>
    <dbReference type="NCBI Taxonomy" id="66895"/>
    <lineage>
        <taxon>Bacteria</taxon>
        <taxon>Bacillati</taxon>
        <taxon>Actinomycetota</taxon>
        <taxon>Actinomycetes</taxon>
        <taxon>Kitasatosporales</taxon>
        <taxon>Streptomycetaceae</taxon>
        <taxon>Streptomyces</taxon>
    </lineage>
</organism>
<dbReference type="Proteomes" id="UP000579523">
    <property type="component" value="Unassembled WGS sequence"/>
</dbReference>